<sequence length="374" mass="39699">MKVHARHHRVLATSVLLAIAGPSLAQPVTVDTITQSLPGESVSQLVERVTPLLQDKALKAQSGTIARVTSMNGDHMDRQIKMIQGGIVSQTVNGVVPVSGGDSNSVQVTMTFDIDMKAGHDYGMMSAQNSTMKAHLGELADAAASNPVSNSALEVMTKQKYGAGLGGNTAPAGEAAVRYQALTSIAGDTATLRSGLATSSLGERLQSATQATCNKSYDVVRVSDLEIAQRDGDTVEGKATVTVRRNVDDCGSESFQLASWFGKSRTITPISFRPLPGYDLRTYDTFSVNKEGRATGLQDGTGFSGIMCQGLTSCDAYRRLDAEIGDKGMPMTWGYHDLSVSPDAGTVVVRYFVRLPSSLLGQLDEMKFRVVPGA</sequence>
<reference evidence="2" key="1">
    <citation type="submission" date="2022-09" db="EMBL/GenBank/DDBJ databases">
        <title>Intensive care unit water sources are persistently colonized with multi-drug resistant bacteria and are the site of extensive horizontal gene transfer of antibiotic resistance genes.</title>
        <authorList>
            <person name="Diorio-Toth L."/>
        </authorList>
    </citation>
    <scope>NUCLEOTIDE SEQUENCE</scope>
    <source>
        <strain evidence="2">GD03710</strain>
    </source>
</reference>
<comment type="caution">
    <text evidence="2">The sequence shown here is derived from an EMBL/GenBank/DDBJ whole genome shotgun (WGS) entry which is preliminary data.</text>
</comment>
<evidence type="ECO:0000256" key="1">
    <source>
        <dbReference type="SAM" id="SignalP"/>
    </source>
</evidence>
<accession>A0AA42RBT6</accession>
<feature type="signal peptide" evidence="1">
    <location>
        <begin position="1"/>
        <end position="25"/>
    </location>
</feature>
<dbReference type="RefSeq" id="WP_279963581.1">
    <property type="nucleotide sequence ID" value="NZ_JAOCFK010000060.1"/>
</dbReference>
<organism evidence="2 3">
    <name type="scientific">Aeromonas caviae</name>
    <name type="common">Aeromonas punctata</name>
    <dbReference type="NCBI Taxonomy" id="648"/>
    <lineage>
        <taxon>Bacteria</taxon>
        <taxon>Pseudomonadati</taxon>
        <taxon>Pseudomonadota</taxon>
        <taxon>Gammaproteobacteria</taxon>
        <taxon>Aeromonadales</taxon>
        <taxon>Aeromonadaceae</taxon>
        <taxon>Aeromonas</taxon>
    </lineage>
</organism>
<protein>
    <submittedName>
        <fullName evidence="2">Uncharacterized protein</fullName>
    </submittedName>
</protein>
<feature type="chain" id="PRO_5041362635" evidence="1">
    <location>
        <begin position="26"/>
        <end position="374"/>
    </location>
</feature>
<dbReference type="AlphaFoldDB" id="A0AA42RBT6"/>
<name>A0AA42RBT6_AERCA</name>
<keyword evidence="1" id="KW-0732">Signal</keyword>
<dbReference type="Proteomes" id="UP001161704">
    <property type="component" value="Unassembled WGS sequence"/>
</dbReference>
<evidence type="ECO:0000313" key="2">
    <source>
        <dbReference type="EMBL" id="MDH1507607.1"/>
    </source>
</evidence>
<evidence type="ECO:0000313" key="3">
    <source>
        <dbReference type="Proteomes" id="UP001161704"/>
    </source>
</evidence>
<dbReference type="EMBL" id="JAOCIZ010000137">
    <property type="protein sequence ID" value="MDH1507607.1"/>
    <property type="molecule type" value="Genomic_DNA"/>
</dbReference>
<gene>
    <name evidence="2" type="ORF">N5I20_21420</name>
</gene>
<proteinExistence type="predicted"/>